<dbReference type="EMBL" id="CP007035">
    <property type="protein sequence ID" value="AHF16973.1"/>
    <property type="molecule type" value="Genomic_DNA"/>
</dbReference>
<proteinExistence type="predicted"/>
<keyword evidence="2" id="KW-1185">Reference proteome</keyword>
<sequence length="91" mass="10189">MTGTMRFNHFEKDKSTGTIHGGFSADTLKLFYNFQSEGVNSVRQIYLKQVGDQLITGTGDEYIKADSALLKDPLKIQFNGMVYTKVDCAKD</sequence>
<dbReference type="AlphaFoldDB" id="W0F589"/>
<protein>
    <submittedName>
        <fullName evidence="1">Uncharacterized protein</fullName>
    </submittedName>
</protein>
<dbReference type="HOGENOM" id="CLU_2423929_0_0_10"/>
<dbReference type="KEGG" id="nso:NIASO_20875"/>
<name>W0F589_9BACT</name>
<organism evidence="1 2">
    <name type="scientific">Niabella soli DSM 19437</name>
    <dbReference type="NCBI Taxonomy" id="929713"/>
    <lineage>
        <taxon>Bacteria</taxon>
        <taxon>Pseudomonadati</taxon>
        <taxon>Bacteroidota</taxon>
        <taxon>Chitinophagia</taxon>
        <taxon>Chitinophagales</taxon>
        <taxon>Chitinophagaceae</taxon>
        <taxon>Niabella</taxon>
    </lineage>
</organism>
<dbReference type="Proteomes" id="UP000003586">
    <property type="component" value="Chromosome"/>
</dbReference>
<accession>W0F589</accession>
<reference evidence="1 2" key="1">
    <citation type="submission" date="2013-12" db="EMBL/GenBank/DDBJ databases">
        <authorList>
            <consortium name="DOE Joint Genome Institute"/>
            <person name="Eisen J."/>
            <person name="Huntemann M."/>
            <person name="Han J."/>
            <person name="Chen A."/>
            <person name="Kyrpides N."/>
            <person name="Mavromatis K."/>
            <person name="Markowitz V."/>
            <person name="Palaniappan K."/>
            <person name="Ivanova N."/>
            <person name="Schaumberg A."/>
            <person name="Pati A."/>
            <person name="Liolios K."/>
            <person name="Nordberg H.P."/>
            <person name="Cantor M.N."/>
            <person name="Hua S.X."/>
            <person name="Woyke T."/>
        </authorList>
    </citation>
    <scope>NUCLEOTIDE SEQUENCE [LARGE SCALE GENOMIC DNA]</scope>
    <source>
        <strain evidence="2">DSM 19437</strain>
    </source>
</reference>
<evidence type="ECO:0000313" key="1">
    <source>
        <dbReference type="EMBL" id="AHF16973.1"/>
    </source>
</evidence>
<gene>
    <name evidence="1" type="ORF">NIASO_20875</name>
</gene>
<evidence type="ECO:0000313" key="2">
    <source>
        <dbReference type="Proteomes" id="UP000003586"/>
    </source>
</evidence>
<dbReference type="STRING" id="929713.NIASO_20875"/>